<name>A0AB35MHI8_9MICO</name>
<comment type="caution">
    <text evidence="1">The sequence shown here is derived from an EMBL/GenBank/DDBJ whole genome shotgun (WGS) entry which is preliminary data.</text>
</comment>
<accession>A0AB35MHI8</accession>
<evidence type="ECO:0000313" key="2">
    <source>
        <dbReference type="Proteomes" id="UP001172756"/>
    </source>
</evidence>
<gene>
    <name evidence="1" type="ORF">QQ002_06555</name>
</gene>
<dbReference type="AlphaFoldDB" id="A0AB35MHI8"/>
<protein>
    <submittedName>
        <fullName evidence="1">Uncharacterized protein</fullName>
    </submittedName>
</protein>
<reference evidence="1 2" key="1">
    <citation type="submission" date="2023-06" db="EMBL/GenBank/DDBJ databases">
        <title>SYSU T0a273.</title>
        <authorList>
            <person name="Gao L."/>
            <person name="Fang B.-Z."/>
            <person name="Li W.-J."/>
        </authorList>
    </citation>
    <scope>NUCLEOTIDE SEQUENCE [LARGE SCALE GENOMIC DNA]</scope>
    <source>
        <strain evidence="1 2">SYSU T0a273</strain>
    </source>
</reference>
<evidence type="ECO:0000313" key="1">
    <source>
        <dbReference type="EMBL" id="MDN4483196.1"/>
    </source>
</evidence>
<dbReference type="EMBL" id="JAUHQB010000003">
    <property type="protein sequence ID" value="MDN4483196.1"/>
    <property type="molecule type" value="Genomic_DNA"/>
</dbReference>
<proteinExistence type="predicted"/>
<dbReference type="Proteomes" id="UP001172756">
    <property type="component" value="Unassembled WGS sequence"/>
</dbReference>
<organism evidence="1 2">
    <name type="scientific">Demequina lignilytica</name>
    <dbReference type="NCBI Taxonomy" id="3051663"/>
    <lineage>
        <taxon>Bacteria</taxon>
        <taxon>Bacillati</taxon>
        <taxon>Actinomycetota</taxon>
        <taxon>Actinomycetes</taxon>
        <taxon>Micrococcales</taxon>
        <taxon>Demequinaceae</taxon>
        <taxon>Demequina</taxon>
    </lineage>
</organism>
<sequence>MITLDAHRLARVVLRVDGDHTWRTDDEMVNVTDAIDGNRVQHGPGLARQSVEQQSDVCLALSTFLVSSGAIRV</sequence>